<dbReference type="OrthoDB" id="428577at2759"/>
<dbReference type="EMBL" id="MCGR01000001">
    <property type="protein sequence ID" value="ORY92876.1"/>
    <property type="molecule type" value="Genomic_DNA"/>
</dbReference>
<comment type="caution">
    <text evidence="3">The sequence shown here is derived from an EMBL/GenBank/DDBJ whole genome shotgun (WGS) entry which is preliminary data.</text>
</comment>
<reference evidence="3 4" key="1">
    <citation type="submission" date="2016-07" db="EMBL/GenBank/DDBJ databases">
        <title>Pervasive Adenine N6-methylation of Active Genes in Fungi.</title>
        <authorList>
            <consortium name="DOE Joint Genome Institute"/>
            <person name="Mondo S.J."/>
            <person name="Dannebaum R.O."/>
            <person name="Kuo R.C."/>
            <person name="Labutti K."/>
            <person name="Haridas S."/>
            <person name="Kuo A."/>
            <person name="Salamov A."/>
            <person name="Ahrendt S.R."/>
            <person name="Lipzen A."/>
            <person name="Sullivan W."/>
            <person name="Andreopoulos W.B."/>
            <person name="Clum A."/>
            <person name="Lindquist E."/>
            <person name="Daum C."/>
            <person name="Ramamoorthy G.K."/>
            <person name="Gryganskyi A."/>
            <person name="Culley D."/>
            <person name="Magnuson J.K."/>
            <person name="James T.Y."/>
            <person name="O'Malley M.A."/>
            <person name="Stajich J.E."/>
            <person name="Spatafora J.W."/>
            <person name="Visel A."/>
            <person name="Grigoriev I.V."/>
        </authorList>
    </citation>
    <scope>NUCLEOTIDE SEQUENCE [LARGE SCALE GENOMIC DNA]</scope>
    <source>
        <strain evidence="3 4">62-1032</strain>
    </source>
</reference>
<keyword evidence="4" id="KW-1185">Reference proteome</keyword>
<dbReference type="AlphaFoldDB" id="A0A1Y2G4J3"/>
<evidence type="ECO:0000259" key="2">
    <source>
        <dbReference type="PROSITE" id="PS50053"/>
    </source>
</evidence>
<dbReference type="PROSITE" id="PS50053">
    <property type="entry name" value="UBIQUITIN_2"/>
    <property type="match status" value="1"/>
</dbReference>
<feature type="compositionally biased region" description="Pro residues" evidence="1">
    <location>
        <begin position="149"/>
        <end position="166"/>
    </location>
</feature>
<dbReference type="Pfam" id="PF00240">
    <property type="entry name" value="ubiquitin"/>
    <property type="match status" value="1"/>
</dbReference>
<dbReference type="Proteomes" id="UP000193467">
    <property type="component" value="Unassembled WGS sequence"/>
</dbReference>
<dbReference type="STRING" id="106004.A0A1Y2G4J3"/>
<feature type="region of interest" description="Disordered" evidence="1">
    <location>
        <begin position="187"/>
        <end position="221"/>
    </location>
</feature>
<evidence type="ECO:0000313" key="3">
    <source>
        <dbReference type="EMBL" id="ORY92876.1"/>
    </source>
</evidence>
<dbReference type="CDD" id="cd17039">
    <property type="entry name" value="Ubl_ubiquitin_like"/>
    <property type="match status" value="1"/>
</dbReference>
<organism evidence="3 4">
    <name type="scientific">Leucosporidium creatinivorum</name>
    <dbReference type="NCBI Taxonomy" id="106004"/>
    <lineage>
        <taxon>Eukaryota</taxon>
        <taxon>Fungi</taxon>
        <taxon>Dikarya</taxon>
        <taxon>Basidiomycota</taxon>
        <taxon>Pucciniomycotina</taxon>
        <taxon>Microbotryomycetes</taxon>
        <taxon>Leucosporidiales</taxon>
        <taxon>Leucosporidium</taxon>
    </lineage>
</organism>
<gene>
    <name evidence="3" type="ORF">BCR35DRAFT_286264</name>
</gene>
<proteinExistence type="predicted"/>
<sequence>METLLSDTKLHDELESFKRHADVLGQHKLKYSNSYAPPLEHRHKKPTLVNIAVVEPPALSTDAEEPTNEAITLTIKSIKPPLTFNLSAPLTATISTLKAQLSTAESTAPAPEAQRWLLKGKAMGGDRLLKEFAVEEGSVVTLMTAKPATPAPATPSPVPSLSPAHPPAEKHTHNRVPSLTLTEPISSTSAVPSLSINTSPEIPLPDEAPSSPTPDRFSTTMSDPTLWIQAYELLKQQFGEGREAEAQRAWEGWLSGSREAISPGDKALIRSRVGLSAMGGV</sequence>
<feature type="compositionally biased region" description="Polar residues" evidence="1">
    <location>
        <begin position="187"/>
        <end position="200"/>
    </location>
</feature>
<dbReference type="InterPro" id="IPR000626">
    <property type="entry name" value="Ubiquitin-like_dom"/>
</dbReference>
<feature type="domain" description="Ubiquitin-like" evidence="2">
    <location>
        <begin position="71"/>
        <end position="149"/>
    </location>
</feature>
<evidence type="ECO:0000256" key="1">
    <source>
        <dbReference type="SAM" id="MobiDB-lite"/>
    </source>
</evidence>
<dbReference type="SUPFAM" id="SSF54236">
    <property type="entry name" value="Ubiquitin-like"/>
    <property type="match status" value="1"/>
</dbReference>
<name>A0A1Y2G4J3_9BASI</name>
<accession>A0A1Y2G4J3</accession>
<feature type="region of interest" description="Disordered" evidence="1">
    <location>
        <begin position="147"/>
        <end position="175"/>
    </location>
</feature>
<protein>
    <recommendedName>
        <fullName evidence="2">Ubiquitin-like domain-containing protein</fullName>
    </recommendedName>
</protein>
<dbReference type="InParanoid" id="A0A1Y2G4J3"/>
<evidence type="ECO:0000313" key="4">
    <source>
        <dbReference type="Proteomes" id="UP000193467"/>
    </source>
</evidence>
<dbReference type="Gene3D" id="3.10.20.90">
    <property type="entry name" value="Phosphatidylinositol 3-kinase Catalytic Subunit, Chain A, domain 1"/>
    <property type="match status" value="1"/>
</dbReference>
<dbReference type="InterPro" id="IPR029071">
    <property type="entry name" value="Ubiquitin-like_domsf"/>
</dbReference>